<dbReference type="PRINTS" id="PR00237">
    <property type="entry name" value="GPCRRHODOPSN"/>
</dbReference>
<dbReference type="PROSITE" id="PS00237">
    <property type="entry name" value="G_PROTEIN_RECEP_F1_1"/>
    <property type="match status" value="1"/>
</dbReference>
<keyword evidence="4 12" id="KW-1133">Transmembrane helix</keyword>
<feature type="domain" description="G-protein coupled receptors family 1 profile" evidence="13">
    <location>
        <begin position="62"/>
        <end position="258"/>
    </location>
</feature>
<feature type="transmembrane region" description="Helical" evidence="12">
    <location>
        <begin position="113"/>
        <end position="134"/>
    </location>
</feature>
<feature type="transmembrane region" description="Helical" evidence="12">
    <location>
        <begin position="46"/>
        <end position="70"/>
    </location>
</feature>
<dbReference type="GO" id="GO:0004930">
    <property type="term" value="F:G protein-coupled receptor activity"/>
    <property type="evidence" value="ECO:0007669"/>
    <property type="project" value="UniProtKB-KW"/>
</dbReference>
<feature type="region of interest" description="Disordered" evidence="11">
    <location>
        <begin position="371"/>
        <end position="403"/>
    </location>
</feature>
<feature type="transmembrane region" description="Helical" evidence="12">
    <location>
        <begin position="82"/>
        <end position="101"/>
    </location>
</feature>
<reference evidence="14" key="1">
    <citation type="submission" date="2021-02" db="EMBL/GenBank/DDBJ databases">
        <authorList>
            <person name="Nowell W R."/>
        </authorList>
    </citation>
    <scope>NUCLEOTIDE SEQUENCE</scope>
</reference>
<dbReference type="PROSITE" id="PS50262">
    <property type="entry name" value="G_PROTEIN_RECEP_F1_2"/>
    <property type="match status" value="1"/>
</dbReference>
<dbReference type="GO" id="GO:0005886">
    <property type="term" value="C:plasma membrane"/>
    <property type="evidence" value="ECO:0007669"/>
    <property type="project" value="UniProtKB-SubCell"/>
</dbReference>
<keyword evidence="2" id="KW-1003">Cell membrane</keyword>
<organism evidence="14 15">
    <name type="scientific">Adineta ricciae</name>
    <name type="common">Rotifer</name>
    <dbReference type="NCBI Taxonomy" id="249248"/>
    <lineage>
        <taxon>Eukaryota</taxon>
        <taxon>Metazoa</taxon>
        <taxon>Spiralia</taxon>
        <taxon>Gnathifera</taxon>
        <taxon>Rotifera</taxon>
        <taxon>Eurotatoria</taxon>
        <taxon>Bdelloidea</taxon>
        <taxon>Adinetida</taxon>
        <taxon>Adinetidae</taxon>
        <taxon>Adineta</taxon>
    </lineage>
</organism>
<accession>A0A814WY57</accession>
<feature type="transmembrane region" description="Helical" evidence="12">
    <location>
        <begin position="7"/>
        <end position="26"/>
    </location>
</feature>
<feature type="compositionally biased region" description="Low complexity" evidence="11">
    <location>
        <begin position="380"/>
        <end position="389"/>
    </location>
</feature>
<dbReference type="SUPFAM" id="SSF81321">
    <property type="entry name" value="Family A G protein-coupled receptor-like"/>
    <property type="match status" value="1"/>
</dbReference>
<dbReference type="EMBL" id="CAJNOR010001838">
    <property type="protein sequence ID" value="CAF1207708.1"/>
    <property type="molecule type" value="Genomic_DNA"/>
</dbReference>
<gene>
    <name evidence="14" type="ORF">XAT740_LOCUS24019</name>
</gene>
<feature type="compositionally biased region" description="Low complexity" evidence="11">
    <location>
        <begin position="270"/>
        <end position="297"/>
    </location>
</feature>
<comment type="caution">
    <text evidence="14">The sequence shown here is derived from an EMBL/GenBank/DDBJ whole genome shotgun (WGS) entry which is preliminary data.</text>
</comment>
<dbReference type="Gene3D" id="1.20.1070.10">
    <property type="entry name" value="Rhodopsin 7-helix transmembrane proteins"/>
    <property type="match status" value="1"/>
</dbReference>
<dbReference type="InterPro" id="IPR017452">
    <property type="entry name" value="GPCR_Rhodpsn_7TM"/>
</dbReference>
<name>A0A814WY57_ADIRI</name>
<dbReference type="SMART" id="SM01381">
    <property type="entry name" value="7TM_GPCR_Srsx"/>
    <property type="match status" value="1"/>
</dbReference>
<dbReference type="InterPro" id="IPR000276">
    <property type="entry name" value="GPCR_Rhodpsn"/>
</dbReference>
<evidence type="ECO:0000313" key="14">
    <source>
        <dbReference type="EMBL" id="CAF1207708.1"/>
    </source>
</evidence>
<evidence type="ECO:0000256" key="12">
    <source>
        <dbReference type="SAM" id="Phobius"/>
    </source>
</evidence>
<proteinExistence type="inferred from homology"/>
<evidence type="ECO:0000256" key="5">
    <source>
        <dbReference type="ARBA" id="ARBA00023040"/>
    </source>
</evidence>
<dbReference type="Proteomes" id="UP000663828">
    <property type="component" value="Unassembled WGS sequence"/>
</dbReference>
<evidence type="ECO:0000256" key="10">
    <source>
        <dbReference type="RuleBase" id="RU000688"/>
    </source>
</evidence>
<feature type="region of interest" description="Disordered" evidence="11">
    <location>
        <begin position="269"/>
        <end position="297"/>
    </location>
</feature>
<evidence type="ECO:0000256" key="1">
    <source>
        <dbReference type="ARBA" id="ARBA00004651"/>
    </source>
</evidence>
<keyword evidence="6 12" id="KW-0472">Membrane</keyword>
<dbReference type="FunFam" id="1.20.1070.10:FF:000523">
    <property type="entry name" value="5-hydroxytryptamine receptor 2B"/>
    <property type="match status" value="1"/>
</dbReference>
<feature type="non-terminal residue" evidence="14">
    <location>
        <position position="669"/>
    </location>
</feature>
<feature type="region of interest" description="Disordered" evidence="11">
    <location>
        <begin position="640"/>
        <end position="669"/>
    </location>
</feature>
<keyword evidence="15" id="KW-1185">Reference proteome</keyword>
<dbReference type="PANTHER" id="PTHR24248">
    <property type="entry name" value="ADRENERGIC RECEPTOR-RELATED G-PROTEIN COUPLED RECEPTOR"/>
    <property type="match status" value="1"/>
</dbReference>
<evidence type="ECO:0000256" key="8">
    <source>
        <dbReference type="ARBA" id="ARBA00023170"/>
    </source>
</evidence>
<keyword evidence="7" id="KW-1015">Disulfide bond</keyword>
<keyword evidence="3 10" id="KW-0812">Transmembrane</keyword>
<evidence type="ECO:0000256" key="2">
    <source>
        <dbReference type="ARBA" id="ARBA00022475"/>
    </source>
</evidence>
<evidence type="ECO:0000256" key="6">
    <source>
        <dbReference type="ARBA" id="ARBA00023136"/>
    </source>
</evidence>
<comment type="similarity">
    <text evidence="10">Belongs to the G-protein coupled receptor 1 family.</text>
</comment>
<keyword evidence="5 10" id="KW-0297">G-protein coupled receptor</keyword>
<feature type="transmembrane region" description="Helical" evidence="12">
    <location>
        <begin position="162"/>
        <end position="186"/>
    </location>
</feature>
<sequence length="669" mass="75485">MINSSSITHYYILATSTSSTTAIWIVNEQDSTTTNLDVYQASVRTMWYRFLLIIIIFVTAAGNVLVCLAIARERKLQNTTNYFLMSLAIADCLVAILVMPMGMISEIIGYFPLSHYACIIFATLDVLCCTSSIWHMSTMSMDRYFTIRFPFRYGRNKTRRIMLLKIVAVWAISAAVSSPVFVLGIVDKQNVLSNGVCAPNNASFKLYGSVFAFYIPFIIMITTYALTMRSLRNVLVHKRKYNRERRLKQTFRPLAQIINQYAEIAHNIRRTSSSTNNPTTSLLSNTNTTSNNNNPNSILSRTSYAIITTTTTSPPTTDSRTQFFPLHSSDMNVKQDSNNIQYGSIKLTSGTNISNELLHSNQHLTISYIKSSGSKKRRAQQQLQQQQQQNLSTSSNRSKTDGDMSTVYEITECSKSTSDSHDLTSITGNSVIGRSIVTIEEQDQPLTMLEQEQQTSPTITTSTINAISTLKEEEEACLTTDVDSRIEEDEPTYMQIVPSSSTHSNLPESISLSLPWESYLPFMQAILHYYLLVFPYRLRPLPIEPPESTDEEKPVTVKLHQSTSTTSLSQRLIKTSRTVSTQTFSIPSLDLTNIHPADTNETCTLNSVKRRRFPFNHPLLSSSSLFTNFFRQSSRNVLSHSRQNSDKSSASLWQRSSPASSTYPFRHQR</sequence>
<evidence type="ECO:0000256" key="9">
    <source>
        <dbReference type="ARBA" id="ARBA00023224"/>
    </source>
</evidence>
<evidence type="ECO:0000313" key="15">
    <source>
        <dbReference type="Proteomes" id="UP000663828"/>
    </source>
</evidence>
<keyword evidence="9 10" id="KW-0807">Transducer</keyword>
<dbReference type="PANTHER" id="PTHR24248:SF125">
    <property type="entry name" value="DOPAMINE D2-LIKE RECEPTOR"/>
    <property type="match status" value="1"/>
</dbReference>
<protein>
    <recommendedName>
        <fullName evidence="13">G-protein coupled receptors family 1 profile domain-containing protein</fullName>
    </recommendedName>
</protein>
<evidence type="ECO:0000256" key="11">
    <source>
        <dbReference type="SAM" id="MobiDB-lite"/>
    </source>
</evidence>
<dbReference type="AlphaFoldDB" id="A0A814WY57"/>
<feature type="transmembrane region" description="Helical" evidence="12">
    <location>
        <begin position="206"/>
        <end position="226"/>
    </location>
</feature>
<keyword evidence="8 10" id="KW-0675">Receptor</keyword>
<evidence type="ECO:0000256" key="4">
    <source>
        <dbReference type="ARBA" id="ARBA00022989"/>
    </source>
</evidence>
<dbReference type="Pfam" id="PF00001">
    <property type="entry name" value="7tm_1"/>
    <property type="match status" value="1"/>
</dbReference>
<evidence type="ECO:0000259" key="13">
    <source>
        <dbReference type="PROSITE" id="PS50262"/>
    </source>
</evidence>
<evidence type="ECO:0000256" key="7">
    <source>
        <dbReference type="ARBA" id="ARBA00023157"/>
    </source>
</evidence>
<feature type="compositionally biased region" description="Polar residues" evidence="11">
    <location>
        <begin position="640"/>
        <end position="663"/>
    </location>
</feature>
<evidence type="ECO:0000256" key="3">
    <source>
        <dbReference type="ARBA" id="ARBA00022692"/>
    </source>
</evidence>
<comment type="subcellular location">
    <subcellularLocation>
        <location evidence="1">Cell membrane</location>
        <topology evidence="1">Multi-pass membrane protein</topology>
    </subcellularLocation>
</comment>